<dbReference type="RefSeq" id="XP_003294277.1">
    <property type="nucleotide sequence ID" value="XM_003294229.1"/>
</dbReference>
<dbReference type="VEuPathDB" id="AmoebaDB:DICPUDRAFT_159252"/>
<dbReference type="AlphaFoldDB" id="F1A3N3"/>
<keyword evidence="1" id="KW-0812">Transmembrane</keyword>
<evidence type="ECO:0000313" key="2">
    <source>
        <dbReference type="EMBL" id="EGC29194.1"/>
    </source>
</evidence>
<dbReference type="InParanoid" id="F1A3N3"/>
<keyword evidence="1" id="KW-1133">Transmembrane helix</keyword>
<organism evidence="2 3">
    <name type="scientific">Dictyostelium purpureum</name>
    <name type="common">Slime mold</name>
    <dbReference type="NCBI Taxonomy" id="5786"/>
    <lineage>
        <taxon>Eukaryota</taxon>
        <taxon>Amoebozoa</taxon>
        <taxon>Evosea</taxon>
        <taxon>Eumycetozoa</taxon>
        <taxon>Dictyostelia</taxon>
        <taxon>Dictyosteliales</taxon>
        <taxon>Dictyosteliaceae</taxon>
        <taxon>Dictyostelium</taxon>
    </lineage>
</organism>
<dbReference type="GeneID" id="10506433"/>
<evidence type="ECO:0000313" key="3">
    <source>
        <dbReference type="Proteomes" id="UP000001064"/>
    </source>
</evidence>
<dbReference type="EMBL" id="GL871468">
    <property type="protein sequence ID" value="EGC29194.1"/>
    <property type="molecule type" value="Genomic_DNA"/>
</dbReference>
<keyword evidence="1" id="KW-0472">Membrane</keyword>
<evidence type="ECO:0000256" key="1">
    <source>
        <dbReference type="SAM" id="Phobius"/>
    </source>
</evidence>
<feature type="transmembrane region" description="Helical" evidence="1">
    <location>
        <begin position="172"/>
        <end position="193"/>
    </location>
</feature>
<proteinExistence type="predicted"/>
<name>F1A3N3_DICPU</name>
<accession>F1A3N3</accession>
<reference evidence="3" key="1">
    <citation type="journal article" date="2011" name="Genome Biol.">
        <title>Comparative genomics of the social amoebae Dictyostelium discoideum and Dictyostelium purpureum.</title>
        <authorList>
            <consortium name="US DOE Joint Genome Institute (JGI-PGF)"/>
            <person name="Sucgang R."/>
            <person name="Kuo A."/>
            <person name="Tian X."/>
            <person name="Salerno W."/>
            <person name="Parikh A."/>
            <person name="Feasley C.L."/>
            <person name="Dalin E."/>
            <person name="Tu H."/>
            <person name="Huang E."/>
            <person name="Barry K."/>
            <person name="Lindquist E."/>
            <person name="Shapiro H."/>
            <person name="Bruce D."/>
            <person name="Schmutz J."/>
            <person name="Salamov A."/>
            <person name="Fey P."/>
            <person name="Gaudet P."/>
            <person name="Anjard C."/>
            <person name="Babu M.M."/>
            <person name="Basu S."/>
            <person name="Bushmanova Y."/>
            <person name="van der Wel H."/>
            <person name="Katoh-Kurasawa M."/>
            <person name="Dinh C."/>
            <person name="Coutinho P.M."/>
            <person name="Saito T."/>
            <person name="Elias M."/>
            <person name="Schaap P."/>
            <person name="Kay R.R."/>
            <person name="Henrissat B."/>
            <person name="Eichinger L."/>
            <person name="Rivero F."/>
            <person name="Putnam N.H."/>
            <person name="West C.M."/>
            <person name="Loomis W.F."/>
            <person name="Chisholm R.L."/>
            <person name="Shaulsky G."/>
            <person name="Strassmann J.E."/>
            <person name="Queller D.C."/>
            <person name="Kuspa A."/>
            <person name="Grigoriev I.V."/>
        </authorList>
    </citation>
    <scope>NUCLEOTIDE SEQUENCE [LARGE SCALE GENOMIC DNA]</scope>
    <source>
        <strain evidence="3">QSDP1</strain>
    </source>
</reference>
<dbReference type="Proteomes" id="UP000001064">
    <property type="component" value="Unassembled WGS sequence"/>
</dbReference>
<dbReference type="KEGG" id="dpp:DICPUDRAFT_159252"/>
<gene>
    <name evidence="2" type="ORF">DICPUDRAFT_159252</name>
</gene>
<protein>
    <submittedName>
        <fullName evidence="2">Uncharacterized protein</fullName>
    </submittedName>
</protein>
<sequence>MDNIGVLSFIKNHSFQFTNSIFYGLSIRTRVSKTDESSFNVVKRMVLNPEQSQRFLIDLIQHYLGSSAISICISPALDLIENNTQYIIFSNIKYLLENFFLNLFALKSEKTSPFSIIELIKQRPKQILSSLVYIQCINYLETYTYDLYFNKVSNYYMKYFKDYTRSPQQEKILQIIIFIISNTIAASTIHAIISSPFKNIVSSYYRKLIDSFESPNEKDSFSFVQLNPVSAAFQQIKKKGFIGAFYTGAPLTFSATAFSILFCPNEIIDQM</sequence>
<keyword evidence="3" id="KW-1185">Reference proteome</keyword>